<evidence type="ECO:0000313" key="2">
    <source>
        <dbReference type="EMBL" id="KAF2141054.1"/>
    </source>
</evidence>
<evidence type="ECO:0000259" key="1">
    <source>
        <dbReference type="PROSITE" id="PS50097"/>
    </source>
</evidence>
<dbReference type="EMBL" id="ML995488">
    <property type="protein sequence ID" value="KAF2141054.1"/>
    <property type="molecule type" value="Genomic_DNA"/>
</dbReference>
<evidence type="ECO:0000313" key="3">
    <source>
        <dbReference type="Proteomes" id="UP000799438"/>
    </source>
</evidence>
<dbReference type="InterPro" id="IPR011333">
    <property type="entry name" value="SKP1/BTB/POZ_sf"/>
</dbReference>
<dbReference type="OrthoDB" id="1022638at2759"/>
<dbReference type="PANTHER" id="PTHR47843:SF2">
    <property type="entry name" value="BTB DOMAIN-CONTAINING PROTEIN"/>
    <property type="match status" value="1"/>
</dbReference>
<dbReference type="RefSeq" id="XP_033396767.1">
    <property type="nucleotide sequence ID" value="XM_033542187.1"/>
</dbReference>
<name>A0A6A6BCV8_9PEZI</name>
<dbReference type="Gene3D" id="3.30.710.10">
    <property type="entry name" value="Potassium Channel Kv1.1, Chain A"/>
    <property type="match status" value="1"/>
</dbReference>
<sequence length="231" mass="27115">MERPTEARLRTHRTRHVALIPKAVKGSGLTVYVGDEKKLFTVHKDLICTFSAFFRKACMPPWKESEGVIHFTMTSPDTFELYVQWLYTSDSATLHDNKLTNMAEFENAYVLGDIVMDPYFKNVVMEALIKRVTKEAKYTLSLTSRIWRNTMPKSPLRAFYLDFIAYRSGTEWLDKKEGDAVRAPLEFWMDLSKHMLKVRANDARNNRVSGTDSLWWLSPRLREKYFEWPEK</sequence>
<dbReference type="AlphaFoldDB" id="A0A6A6BCV8"/>
<proteinExistence type="predicted"/>
<gene>
    <name evidence="2" type="ORF">K452DRAFT_299113</name>
</gene>
<keyword evidence="3" id="KW-1185">Reference proteome</keyword>
<reference evidence="2" key="1">
    <citation type="journal article" date="2020" name="Stud. Mycol.">
        <title>101 Dothideomycetes genomes: a test case for predicting lifestyles and emergence of pathogens.</title>
        <authorList>
            <person name="Haridas S."/>
            <person name="Albert R."/>
            <person name="Binder M."/>
            <person name="Bloem J."/>
            <person name="Labutti K."/>
            <person name="Salamov A."/>
            <person name="Andreopoulos B."/>
            <person name="Baker S."/>
            <person name="Barry K."/>
            <person name="Bills G."/>
            <person name="Bluhm B."/>
            <person name="Cannon C."/>
            <person name="Castanera R."/>
            <person name="Culley D."/>
            <person name="Daum C."/>
            <person name="Ezra D."/>
            <person name="Gonzalez J."/>
            <person name="Henrissat B."/>
            <person name="Kuo A."/>
            <person name="Liang C."/>
            <person name="Lipzen A."/>
            <person name="Lutzoni F."/>
            <person name="Magnuson J."/>
            <person name="Mondo S."/>
            <person name="Nolan M."/>
            <person name="Ohm R."/>
            <person name="Pangilinan J."/>
            <person name="Park H.-J."/>
            <person name="Ramirez L."/>
            <person name="Alfaro M."/>
            <person name="Sun H."/>
            <person name="Tritt A."/>
            <person name="Yoshinaga Y."/>
            <person name="Zwiers L.-H."/>
            <person name="Turgeon B."/>
            <person name="Goodwin S."/>
            <person name="Spatafora J."/>
            <person name="Crous P."/>
            <person name="Grigoriev I."/>
        </authorList>
    </citation>
    <scope>NUCLEOTIDE SEQUENCE</scope>
    <source>
        <strain evidence="2">CBS 121167</strain>
    </source>
</reference>
<dbReference type="SUPFAM" id="SSF54695">
    <property type="entry name" value="POZ domain"/>
    <property type="match status" value="1"/>
</dbReference>
<organism evidence="2 3">
    <name type="scientific">Aplosporella prunicola CBS 121167</name>
    <dbReference type="NCBI Taxonomy" id="1176127"/>
    <lineage>
        <taxon>Eukaryota</taxon>
        <taxon>Fungi</taxon>
        <taxon>Dikarya</taxon>
        <taxon>Ascomycota</taxon>
        <taxon>Pezizomycotina</taxon>
        <taxon>Dothideomycetes</taxon>
        <taxon>Dothideomycetes incertae sedis</taxon>
        <taxon>Botryosphaeriales</taxon>
        <taxon>Aplosporellaceae</taxon>
        <taxon>Aplosporella</taxon>
    </lineage>
</organism>
<dbReference type="GeneID" id="54299684"/>
<accession>A0A6A6BCV8</accession>
<dbReference type="PROSITE" id="PS50097">
    <property type="entry name" value="BTB"/>
    <property type="match status" value="1"/>
</dbReference>
<dbReference type="InterPro" id="IPR000210">
    <property type="entry name" value="BTB/POZ_dom"/>
</dbReference>
<protein>
    <recommendedName>
        <fullName evidence="1">BTB domain-containing protein</fullName>
    </recommendedName>
</protein>
<dbReference type="PANTHER" id="PTHR47843">
    <property type="entry name" value="BTB DOMAIN-CONTAINING PROTEIN-RELATED"/>
    <property type="match status" value="1"/>
</dbReference>
<dbReference type="Proteomes" id="UP000799438">
    <property type="component" value="Unassembled WGS sequence"/>
</dbReference>
<dbReference type="CDD" id="cd18186">
    <property type="entry name" value="BTB_POZ_ZBTB_KLHL-like"/>
    <property type="match status" value="1"/>
</dbReference>
<feature type="domain" description="BTB" evidence="1">
    <location>
        <begin position="27"/>
        <end position="95"/>
    </location>
</feature>